<evidence type="ECO:0000256" key="1">
    <source>
        <dbReference type="SAM" id="Phobius"/>
    </source>
</evidence>
<name>A0A561V2B7_9ACTN</name>
<proteinExistence type="predicted"/>
<evidence type="ECO:0000313" key="3">
    <source>
        <dbReference type="Proteomes" id="UP000318186"/>
    </source>
</evidence>
<dbReference type="Proteomes" id="UP000318186">
    <property type="component" value="Unassembled WGS sequence"/>
</dbReference>
<keyword evidence="1" id="KW-0812">Transmembrane</keyword>
<sequence length="71" mass="7327">MGLPGTPVAGLLVLRCLVAAEFFPVHQVVAGAGVLGTLCLLLLVAEVRGTAPAHRIRTEVRDGEDQHVASG</sequence>
<keyword evidence="1" id="KW-1133">Transmembrane helix</keyword>
<gene>
    <name evidence="2" type="ORF">FHX80_114232</name>
</gene>
<comment type="caution">
    <text evidence="2">The sequence shown here is derived from an EMBL/GenBank/DDBJ whole genome shotgun (WGS) entry which is preliminary data.</text>
</comment>
<evidence type="ECO:0000313" key="2">
    <source>
        <dbReference type="EMBL" id="TWG05752.1"/>
    </source>
</evidence>
<reference evidence="2 3" key="1">
    <citation type="submission" date="2019-06" db="EMBL/GenBank/DDBJ databases">
        <title>Sequencing the genomes of 1000 actinobacteria strains.</title>
        <authorList>
            <person name="Klenk H.-P."/>
        </authorList>
    </citation>
    <scope>NUCLEOTIDE SEQUENCE [LARGE SCALE GENOMIC DNA]</scope>
    <source>
        <strain evidence="2 3">DSM 42059</strain>
    </source>
</reference>
<accession>A0A561V2B7</accession>
<dbReference type="AlphaFoldDB" id="A0A561V2B7"/>
<protein>
    <submittedName>
        <fullName evidence="2">Uncharacterized protein</fullName>
    </submittedName>
</protein>
<keyword evidence="1" id="KW-0472">Membrane</keyword>
<feature type="transmembrane region" description="Helical" evidence="1">
    <location>
        <begin position="29"/>
        <end position="47"/>
    </location>
</feature>
<organism evidence="2 3">
    <name type="scientific">Streptomyces brevispora</name>
    <dbReference type="NCBI Taxonomy" id="887462"/>
    <lineage>
        <taxon>Bacteria</taxon>
        <taxon>Bacillati</taxon>
        <taxon>Actinomycetota</taxon>
        <taxon>Actinomycetes</taxon>
        <taxon>Kitasatosporales</taxon>
        <taxon>Streptomycetaceae</taxon>
        <taxon>Streptomyces</taxon>
    </lineage>
</organism>
<dbReference type="EMBL" id="VIWW01000001">
    <property type="protein sequence ID" value="TWG05752.1"/>
    <property type="molecule type" value="Genomic_DNA"/>
</dbReference>